<sequence length="223" mass="24807">MTTFVLVPGAWHGGWWFEPFARELRRHGHEAYALTLTGVGDRSHLMSASVNLDTHIQDVVNVLEIEGIEDAVLCGHSYGGMVVSGVADRVPERLRALVYADAFVPADGESVWDQVDDTWRQIYLSGIGADGYAMRVPDFGLDPRASAHPLATVLQRIRLTGAWERVPRRHYIHLSGFHGTPLIPTYERLRQDPAWTVHNLPVGHNILATAPEEFLKIMLAAAE</sequence>
<reference evidence="2 3" key="1">
    <citation type="submission" date="2016-11" db="EMBL/GenBank/DDBJ databases">
        <authorList>
            <person name="Jaros S."/>
            <person name="Januszkiewicz K."/>
            <person name="Wedrychowicz H."/>
        </authorList>
    </citation>
    <scope>NUCLEOTIDE SEQUENCE [LARGE SCALE GENOMIC DNA]</scope>
    <source>
        <strain evidence="2 3">DSM 44523</strain>
    </source>
</reference>
<organism evidence="2 3">
    <name type="scientific">Streptoalloteichus hindustanus</name>
    <dbReference type="NCBI Taxonomy" id="2017"/>
    <lineage>
        <taxon>Bacteria</taxon>
        <taxon>Bacillati</taxon>
        <taxon>Actinomycetota</taxon>
        <taxon>Actinomycetes</taxon>
        <taxon>Pseudonocardiales</taxon>
        <taxon>Pseudonocardiaceae</taxon>
        <taxon>Streptoalloteichus</taxon>
    </lineage>
</organism>
<accession>A0A1M5ELU7</accession>
<dbReference type="STRING" id="2017.SAMN05444320_10541"/>
<dbReference type="EMBL" id="FQVN01000005">
    <property type="protein sequence ID" value="SHF80177.1"/>
    <property type="molecule type" value="Genomic_DNA"/>
</dbReference>
<protein>
    <submittedName>
        <fullName evidence="2">Alpha/beta hydrolase family protein</fullName>
    </submittedName>
</protein>
<dbReference type="InterPro" id="IPR029058">
    <property type="entry name" value="AB_hydrolase_fold"/>
</dbReference>
<dbReference type="OrthoDB" id="9773549at2"/>
<proteinExistence type="predicted"/>
<keyword evidence="3" id="KW-1185">Reference proteome</keyword>
<gene>
    <name evidence="2" type="ORF">SAMN05444320_10541</name>
</gene>
<dbReference type="RefSeq" id="WP_073484022.1">
    <property type="nucleotide sequence ID" value="NZ_FQVN01000005.1"/>
</dbReference>
<dbReference type="PANTHER" id="PTHR37017:SF11">
    <property type="entry name" value="ESTERASE_LIPASE_THIOESTERASE DOMAIN-CONTAINING PROTEIN"/>
    <property type="match status" value="1"/>
</dbReference>
<dbReference type="AlphaFoldDB" id="A0A1M5ELU7"/>
<keyword evidence="2" id="KW-0378">Hydrolase</keyword>
<dbReference type="Proteomes" id="UP000184501">
    <property type="component" value="Unassembled WGS sequence"/>
</dbReference>
<dbReference type="Pfam" id="PF12697">
    <property type="entry name" value="Abhydrolase_6"/>
    <property type="match status" value="1"/>
</dbReference>
<dbReference type="InterPro" id="IPR000073">
    <property type="entry name" value="AB_hydrolase_1"/>
</dbReference>
<dbReference type="InterPro" id="IPR052897">
    <property type="entry name" value="Sec-Metab_Biosynth_Hydrolase"/>
</dbReference>
<evidence type="ECO:0000313" key="2">
    <source>
        <dbReference type="EMBL" id="SHF80177.1"/>
    </source>
</evidence>
<feature type="domain" description="AB hydrolase-1" evidence="1">
    <location>
        <begin position="4"/>
        <end position="215"/>
    </location>
</feature>
<dbReference type="PANTHER" id="PTHR37017">
    <property type="entry name" value="AB HYDROLASE-1 DOMAIN-CONTAINING PROTEIN-RELATED"/>
    <property type="match status" value="1"/>
</dbReference>
<evidence type="ECO:0000259" key="1">
    <source>
        <dbReference type="Pfam" id="PF12697"/>
    </source>
</evidence>
<dbReference type="GO" id="GO:0016787">
    <property type="term" value="F:hydrolase activity"/>
    <property type="evidence" value="ECO:0007669"/>
    <property type="project" value="UniProtKB-KW"/>
</dbReference>
<dbReference type="SUPFAM" id="SSF53474">
    <property type="entry name" value="alpha/beta-Hydrolases"/>
    <property type="match status" value="1"/>
</dbReference>
<evidence type="ECO:0000313" key="3">
    <source>
        <dbReference type="Proteomes" id="UP000184501"/>
    </source>
</evidence>
<name>A0A1M5ELU7_STRHI</name>
<dbReference type="Gene3D" id="3.40.50.1820">
    <property type="entry name" value="alpha/beta hydrolase"/>
    <property type="match status" value="1"/>
</dbReference>